<dbReference type="Proteomes" id="UP000257109">
    <property type="component" value="Unassembled WGS sequence"/>
</dbReference>
<dbReference type="AlphaFoldDB" id="A0A371FU01"/>
<feature type="non-terminal residue" evidence="1">
    <location>
        <position position="1"/>
    </location>
</feature>
<organism evidence="1 2">
    <name type="scientific">Mucuna pruriens</name>
    <name type="common">Velvet bean</name>
    <name type="synonym">Dolichos pruriens</name>
    <dbReference type="NCBI Taxonomy" id="157652"/>
    <lineage>
        <taxon>Eukaryota</taxon>
        <taxon>Viridiplantae</taxon>
        <taxon>Streptophyta</taxon>
        <taxon>Embryophyta</taxon>
        <taxon>Tracheophyta</taxon>
        <taxon>Spermatophyta</taxon>
        <taxon>Magnoliopsida</taxon>
        <taxon>eudicotyledons</taxon>
        <taxon>Gunneridae</taxon>
        <taxon>Pentapetalae</taxon>
        <taxon>rosids</taxon>
        <taxon>fabids</taxon>
        <taxon>Fabales</taxon>
        <taxon>Fabaceae</taxon>
        <taxon>Papilionoideae</taxon>
        <taxon>50 kb inversion clade</taxon>
        <taxon>NPAAA clade</taxon>
        <taxon>indigoferoid/millettioid clade</taxon>
        <taxon>Phaseoleae</taxon>
        <taxon>Mucuna</taxon>
    </lineage>
</organism>
<evidence type="ECO:0000313" key="1">
    <source>
        <dbReference type="EMBL" id="RDX81543.1"/>
    </source>
</evidence>
<reference evidence="1" key="1">
    <citation type="submission" date="2018-05" db="EMBL/GenBank/DDBJ databases">
        <title>Draft genome of Mucuna pruriens seed.</title>
        <authorList>
            <person name="Nnadi N.E."/>
            <person name="Vos R."/>
            <person name="Hasami M.H."/>
            <person name="Devisetty U.K."/>
            <person name="Aguiy J.C."/>
        </authorList>
    </citation>
    <scope>NUCLEOTIDE SEQUENCE [LARGE SCALE GENOMIC DNA]</scope>
    <source>
        <strain evidence="1">JCA_2017</strain>
    </source>
</reference>
<proteinExistence type="predicted"/>
<evidence type="ECO:0000313" key="2">
    <source>
        <dbReference type="Proteomes" id="UP000257109"/>
    </source>
</evidence>
<accession>A0A371FU01</accession>
<dbReference type="OrthoDB" id="1425436at2759"/>
<protein>
    <submittedName>
        <fullName evidence="1">Uncharacterized protein</fullName>
    </submittedName>
</protein>
<keyword evidence="2" id="KW-1185">Reference proteome</keyword>
<gene>
    <name evidence="1" type="ORF">CR513_37755</name>
</gene>
<sequence>MALKPELFSNGLCKKLLVSMDELRVRTSEYIQIELRARASEYIQMKEITKFRNHVKVLHLGTYSMS</sequence>
<dbReference type="EMBL" id="QJKJ01007900">
    <property type="protein sequence ID" value="RDX81543.1"/>
    <property type="molecule type" value="Genomic_DNA"/>
</dbReference>
<name>A0A371FU01_MUCPR</name>
<comment type="caution">
    <text evidence="1">The sequence shown here is derived from an EMBL/GenBank/DDBJ whole genome shotgun (WGS) entry which is preliminary data.</text>
</comment>